<proteinExistence type="predicted"/>
<dbReference type="EMBL" id="BAAAQX010000033">
    <property type="protein sequence ID" value="GAA2213440.1"/>
    <property type="molecule type" value="Genomic_DNA"/>
</dbReference>
<name>A0ABN3CVP6_9ACTN</name>
<organism evidence="2 3">
    <name type="scientific">Nonomuraea monospora</name>
    <dbReference type="NCBI Taxonomy" id="568818"/>
    <lineage>
        <taxon>Bacteria</taxon>
        <taxon>Bacillati</taxon>
        <taxon>Actinomycetota</taxon>
        <taxon>Actinomycetes</taxon>
        <taxon>Streptosporangiales</taxon>
        <taxon>Streptosporangiaceae</taxon>
        <taxon>Nonomuraea</taxon>
    </lineage>
</organism>
<evidence type="ECO:0000256" key="1">
    <source>
        <dbReference type="SAM" id="MobiDB-lite"/>
    </source>
</evidence>
<evidence type="ECO:0000313" key="3">
    <source>
        <dbReference type="Proteomes" id="UP001499843"/>
    </source>
</evidence>
<keyword evidence="3" id="KW-1185">Reference proteome</keyword>
<comment type="caution">
    <text evidence="2">The sequence shown here is derived from an EMBL/GenBank/DDBJ whole genome shotgun (WGS) entry which is preliminary data.</text>
</comment>
<sequence>MPLIVFHRTGGLALPATARPRRPPQVLGRAGEACRARVVGRTAYANAGPGLKSSRIPRLKDSRVPRLKGFRV</sequence>
<gene>
    <name evidence="2" type="ORF">GCM10009850_089030</name>
</gene>
<accession>A0ABN3CVP6</accession>
<dbReference type="Proteomes" id="UP001499843">
    <property type="component" value="Unassembled WGS sequence"/>
</dbReference>
<feature type="region of interest" description="Disordered" evidence="1">
    <location>
        <begin position="50"/>
        <end position="72"/>
    </location>
</feature>
<reference evidence="2 3" key="1">
    <citation type="journal article" date="2019" name="Int. J. Syst. Evol. Microbiol.">
        <title>The Global Catalogue of Microorganisms (GCM) 10K type strain sequencing project: providing services to taxonomists for standard genome sequencing and annotation.</title>
        <authorList>
            <consortium name="The Broad Institute Genomics Platform"/>
            <consortium name="The Broad Institute Genome Sequencing Center for Infectious Disease"/>
            <person name="Wu L."/>
            <person name="Ma J."/>
        </authorList>
    </citation>
    <scope>NUCLEOTIDE SEQUENCE [LARGE SCALE GENOMIC DNA]</scope>
    <source>
        <strain evidence="2 3">JCM 16114</strain>
    </source>
</reference>
<evidence type="ECO:0000313" key="2">
    <source>
        <dbReference type="EMBL" id="GAA2213440.1"/>
    </source>
</evidence>
<protein>
    <submittedName>
        <fullName evidence="2">Uncharacterized protein</fullName>
    </submittedName>
</protein>